<dbReference type="PIRSF" id="PIRSF005901">
    <property type="entry name" value="EF-P"/>
    <property type="match status" value="1"/>
</dbReference>
<dbReference type="UniPathway" id="UPA00345"/>
<dbReference type="SMART" id="SM00841">
    <property type="entry name" value="Elong-fact-P_C"/>
    <property type="match status" value="1"/>
</dbReference>
<dbReference type="SUPFAM" id="SSF50104">
    <property type="entry name" value="Translation proteins SH3-like domain"/>
    <property type="match status" value="1"/>
</dbReference>
<dbReference type="Gene3D" id="2.40.50.140">
    <property type="entry name" value="Nucleic acid-binding proteins"/>
    <property type="match status" value="2"/>
</dbReference>
<evidence type="ECO:0000259" key="10">
    <source>
        <dbReference type="SMART" id="SM00841"/>
    </source>
</evidence>
<dbReference type="PROSITE" id="PS01275">
    <property type="entry name" value="EFP"/>
    <property type="match status" value="1"/>
</dbReference>
<dbReference type="EMBL" id="JH660641">
    <property type="protein sequence ID" value="EIM29556.1"/>
    <property type="molecule type" value="Genomic_DNA"/>
</dbReference>
<evidence type="ECO:0000256" key="3">
    <source>
        <dbReference type="ARBA" id="ARBA00009479"/>
    </source>
</evidence>
<dbReference type="Pfam" id="PF09285">
    <property type="entry name" value="Elong-fact-P_C"/>
    <property type="match status" value="1"/>
</dbReference>
<feature type="domain" description="Translation elongation factor P/YeiP central" evidence="11">
    <location>
        <begin position="106"/>
        <end position="160"/>
    </location>
</feature>
<evidence type="ECO:0000256" key="8">
    <source>
        <dbReference type="NCBIfam" id="TIGR00038"/>
    </source>
</evidence>
<dbReference type="NCBIfam" id="NF001810">
    <property type="entry name" value="PRK00529.1"/>
    <property type="match status" value="1"/>
</dbReference>
<dbReference type="InterPro" id="IPR013185">
    <property type="entry name" value="Transl_elong_KOW-like"/>
</dbReference>
<evidence type="ECO:0000256" key="6">
    <source>
        <dbReference type="ARBA" id="ARBA00022917"/>
    </source>
</evidence>
<keyword evidence="4 7" id="KW-0963">Cytoplasm</keyword>
<comment type="similarity">
    <text evidence="3 7 9">Belongs to the elongation factor P family.</text>
</comment>
<dbReference type="InterPro" id="IPR015365">
    <property type="entry name" value="Elong-fact-P_C"/>
</dbReference>
<evidence type="ECO:0000256" key="4">
    <source>
        <dbReference type="ARBA" id="ARBA00022490"/>
    </source>
</evidence>
<dbReference type="GO" id="GO:0003746">
    <property type="term" value="F:translation elongation factor activity"/>
    <property type="evidence" value="ECO:0007669"/>
    <property type="project" value="UniProtKB-UniRule"/>
</dbReference>
<dbReference type="STRING" id="864069.MicloDRAFT_00020370"/>
<protein>
    <recommendedName>
        <fullName evidence="7 8">Elongation factor P</fullName>
        <shortName evidence="7">EF-P</shortName>
    </recommendedName>
</protein>
<evidence type="ECO:0000313" key="12">
    <source>
        <dbReference type="EMBL" id="EIM29556.1"/>
    </source>
</evidence>
<dbReference type="InterPro" id="IPR011768">
    <property type="entry name" value="Transl_elongation_fac_P"/>
</dbReference>
<evidence type="ECO:0000259" key="11">
    <source>
        <dbReference type="SMART" id="SM01185"/>
    </source>
</evidence>
<evidence type="ECO:0000256" key="2">
    <source>
        <dbReference type="ARBA" id="ARBA00004815"/>
    </source>
</evidence>
<keyword evidence="5 7" id="KW-0251">Elongation factor</keyword>
<dbReference type="GO" id="GO:0043043">
    <property type="term" value="P:peptide biosynthetic process"/>
    <property type="evidence" value="ECO:0007669"/>
    <property type="project" value="InterPro"/>
</dbReference>
<dbReference type="CDD" id="cd04470">
    <property type="entry name" value="S1_EF-P_repeat_1"/>
    <property type="match status" value="1"/>
</dbReference>
<dbReference type="NCBIfam" id="TIGR00038">
    <property type="entry name" value="efp"/>
    <property type="match status" value="1"/>
</dbReference>
<dbReference type="PANTHER" id="PTHR30053">
    <property type="entry name" value="ELONGATION FACTOR P"/>
    <property type="match status" value="1"/>
</dbReference>
<keyword evidence="13" id="KW-1185">Reference proteome</keyword>
<evidence type="ECO:0000256" key="7">
    <source>
        <dbReference type="HAMAP-Rule" id="MF_00141"/>
    </source>
</evidence>
<keyword evidence="6 7" id="KW-0648">Protein biosynthesis</keyword>
<comment type="function">
    <text evidence="7">Involved in peptide bond synthesis. Stimulates efficient translation and peptide-bond synthesis on native or reconstituted 70S ribosomes in vitro. Probably functions indirectly by altering the affinity of the ribosome for aminoacyl-tRNA, thus increasing their reactivity as acceptors for peptidyl transferase.</text>
</comment>
<comment type="subcellular location">
    <subcellularLocation>
        <location evidence="1 7">Cytoplasm</location>
    </subcellularLocation>
</comment>
<dbReference type="HOGENOM" id="CLU_074944_1_1_5"/>
<dbReference type="GO" id="GO:0005829">
    <property type="term" value="C:cytosol"/>
    <property type="evidence" value="ECO:0007669"/>
    <property type="project" value="UniProtKB-ARBA"/>
</dbReference>
<evidence type="ECO:0000256" key="5">
    <source>
        <dbReference type="ARBA" id="ARBA00022768"/>
    </source>
</evidence>
<dbReference type="InterPro" id="IPR008991">
    <property type="entry name" value="Translation_prot_SH3-like_sf"/>
</dbReference>
<dbReference type="FunFam" id="2.40.50.140:FF:000009">
    <property type="entry name" value="Elongation factor P"/>
    <property type="match status" value="1"/>
</dbReference>
<name>I4Z014_9HYPH</name>
<dbReference type="SUPFAM" id="SSF50249">
    <property type="entry name" value="Nucleic acid-binding proteins"/>
    <property type="match status" value="2"/>
</dbReference>
<dbReference type="FunFam" id="2.40.50.140:FF:000004">
    <property type="entry name" value="Elongation factor P"/>
    <property type="match status" value="1"/>
</dbReference>
<dbReference type="eggNOG" id="COG0231">
    <property type="taxonomic scope" value="Bacteria"/>
</dbReference>
<organism evidence="12 13">
    <name type="scientific">Microvirga lotononidis</name>
    <dbReference type="NCBI Taxonomy" id="864069"/>
    <lineage>
        <taxon>Bacteria</taxon>
        <taxon>Pseudomonadati</taxon>
        <taxon>Pseudomonadota</taxon>
        <taxon>Alphaproteobacteria</taxon>
        <taxon>Hyphomicrobiales</taxon>
        <taxon>Methylobacteriaceae</taxon>
        <taxon>Microvirga</taxon>
    </lineage>
</organism>
<sequence>MICAKIGYLRLRNRFSAPLGQDDPTLTTRPYLSQGKLLVKVIASTLRKGNVVDMDGKLYVVLTAQNIHPGKGTPVTQLDMRRISDGVKVSERYRTTEQVERAFVEDREHTFLYQDGEGFHFMNPETYDQVVVPEDIIGDQKAYLQEGMAVMLSTHNGVAIAIELPARVTLEITETEPVVKGQTASSSYKPAMLSNGVRTLVPPHIQAGTRVVIMTEDGSYVERAKD</sequence>
<dbReference type="InterPro" id="IPR012340">
    <property type="entry name" value="NA-bd_OB-fold"/>
</dbReference>
<dbReference type="Pfam" id="PF08207">
    <property type="entry name" value="EFP_N"/>
    <property type="match status" value="1"/>
</dbReference>
<dbReference type="Pfam" id="PF01132">
    <property type="entry name" value="EFP"/>
    <property type="match status" value="1"/>
</dbReference>
<evidence type="ECO:0000256" key="9">
    <source>
        <dbReference type="RuleBase" id="RU004389"/>
    </source>
</evidence>
<dbReference type="CDD" id="cd05794">
    <property type="entry name" value="S1_EF-P_repeat_2"/>
    <property type="match status" value="1"/>
</dbReference>
<comment type="pathway">
    <text evidence="2 7">Protein biosynthesis; polypeptide chain elongation.</text>
</comment>
<dbReference type="SMART" id="SM01185">
    <property type="entry name" value="EFP"/>
    <property type="match status" value="1"/>
</dbReference>
<dbReference type="InterPro" id="IPR013852">
    <property type="entry name" value="Transl_elong_P/YeiP_CS"/>
</dbReference>
<dbReference type="Gene3D" id="2.30.30.30">
    <property type="match status" value="1"/>
</dbReference>
<evidence type="ECO:0000256" key="1">
    <source>
        <dbReference type="ARBA" id="ARBA00004496"/>
    </source>
</evidence>
<dbReference type="HAMAP" id="MF_00141">
    <property type="entry name" value="EF_P"/>
    <property type="match status" value="1"/>
</dbReference>
<proteinExistence type="inferred from homology"/>
<dbReference type="PATRIC" id="fig|864069.3.peg.2227"/>
<dbReference type="InterPro" id="IPR020599">
    <property type="entry name" value="Transl_elong_fac_P/YeiP"/>
</dbReference>
<feature type="domain" description="Elongation factor P C-terminal" evidence="10">
    <location>
        <begin position="168"/>
        <end position="223"/>
    </location>
</feature>
<dbReference type="Proteomes" id="UP000003947">
    <property type="component" value="Unassembled WGS sequence"/>
</dbReference>
<gene>
    <name evidence="7" type="primary">efp</name>
    <name evidence="12" type="ORF">MicloDRAFT_00020370</name>
</gene>
<dbReference type="InterPro" id="IPR001059">
    <property type="entry name" value="Transl_elong_P/YeiP_cen"/>
</dbReference>
<dbReference type="PANTHER" id="PTHR30053:SF14">
    <property type="entry name" value="TRANSLATION ELONGATION FACTOR KOW-LIKE DOMAIN-CONTAINING PROTEIN"/>
    <property type="match status" value="1"/>
</dbReference>
<reference evidence="12 13" key="1">
    <citation type="submission" date="2012-02" db="EMBL/GenBank/DDBJ databases">
        <title>Improved High-Quality Draft sequence of Microvirga sp. WSM3557.</title>
        <authorList>
            <consortium name="US DOE Joint Genome Institute"/>
            <person name="Lucas S."/>
            <person name="Han J."/>
            <person name="Lapidus A."/>
            <person name="Cheng J.-F."/>
            <person name="Goodwin L."/>
            <person name="Pitluck S."/>
            <person name="Peters L."/>
            <person name="Zhang X."/>
            <person name="Detter J.C."/>
            <person name="Han C."/>
            <person name="Tapia R."/>
            <person name="Land M."/>
            <person name="Hauser L."/>
            <person name="Kyrpides N."/>
            <person name="Ivanova N."/>
            <person name="Pagani I."/>
            <person name="Brau L."/>
            <person name="Yates R."/>
            <person name="O'Hara G."/>
            <person name="Rui T."/>
            <person name="Howieson J."/>
            <person name="Reeve W."/>
            <person name="Woyke T."/>
        </authorList>
    </citation>
    <scope>NUCLEOTIDE SEQUENCE [LARGE SCALE GENOMIC DNA]</scope>
    <source>
        <strain evidence="12 13">WSM3557</strain>
    </source>
</reference>
<accession>I4Z014</accession>
<dbReference type="AlphaFoldDB" id="I4Z014"/>
<dbReference type="InterPro" id="IPR014722">
    <property type="entry name" value="Rib_uL2_dom2"/>
</dbReference>
<evidence type="ECO:0000313" key="13">
    <source>
        <dbReference type="Proteomes" id="UP000003947"/>
    </source>
</evidence>